<evidence type="ECO:0000256" key="4">
    <source>
        <dbReference type="ARBA" id="ARBA00022795"/>
    </source>
</evidence>
<dbReference type="GO" id="GO:0044780">
    <property type="term" value="P:bacterial-type flagellum assembly"/>
    <property type="evidence" value="ECO:0007669"/>
    <property type="project" value="InterPro"/>
</dbReference>
<keyword evidence="5" id="KW-0143">Chaperone</keyword>
<dbReference type="CDD" id="cd16098">
    <property type="entry name" value="FliS"/>
    <property type="match status" value="1"/>
</dbReference>
<dbReference type="EMBL" id="JADKIO010000009">
    <property type="protein sequence ID" value="MBK9797342.1"/>
    <property type="molecule type" value="Genomic_DNA"/>
</dbReference>
<dbReference type="InterPro" id="IPR003713">
    <property type="entry name" value="FliS"/>
</dbReference>
<dbReference type="GO" id="GO:0071973">
    <property type="term" value="P:bacterial-type flagellum-dependent cell motility"/>
    <property type="evidence" value="ECO:0007669"/>
    <property type="project" value="TreeGrafter"/>
</dbReference>
<reference evidence="6" key="1">
    <citation type="submission" date="2020-10" db="EMBL/GenBank/DDBJ databases">
        <title>Connecting structure to function with the recovery of over 1000 high-quality activated sludge metagenome-assembled genomes encoding full-length rRNA genes using long-read sequencing.</title>
        <authorList>
            <person name="Singleton C.M."/>
            <person name="Petriglieri F."/>
            <person name="Kristensen J.M."/>
            <person name="Kirkegaard R.H."/>
            <person name="Michaelsen T.Y."/>
            <person name="Andersen M.H."/>
            <person name="Karst S.M."/>
            <person name="Dueholm M.S."/>
            <person name="Nielsen P.H."/>
            <person name="Albertsen M."/>
        </authorList>
    </citation>
    <scope>NUCLEOTIDE SEQUENCE</scope>
    <source>
        <strain evidence="6">Skiv_18-Q3-R9-52_MAXAC.067</strain>
    </source>
</reference>
<name>A0A9D7XIJ9_9BACT</name>
<dbReference type="Proteomes" id="UP000886657">
    <property type="component" value="Unassembled WGS sequence"/>
</dbReference>
<evidence type="ECO:0000313" key="6">
    <source>
        <dbReference type="EMBL" id="MBK9797342.1"/>
    </source>
</evidence>
<keyword evidence="6" id="KW-0969">Cilium</keyword>
<keyword evidence="6" id="KW-0966">Cell projection</keyword>
<keyword evidence="3" id="KW-0963">Cytoplasm</keyword>
<evidence type="ECO:0000256" key="3">
    <source>
        <dbReference type="ARBA" id="ARBA00022490"/>
    </source>
</evidence>
<dbReference type="GO" id="GO:0005829">
    <property type="term" value="C:cytosol"/>
    <property type="evidence" value="ECO:0007669"/>
    <property type="project" value="UniProtKB-SubCell"/>
</dbReference>
<organism evidence="6 7">
    <name type="scientific">Candidatus Geothrix skivensis</name>
    <dbReference type="NCBI Taxonomy" id="2954439"/>
    <lineage>
        <taxon>Bacteria</taxon>
        <taxon>Pseudomonadati</taxon>
        <taxon>Acidobacteriota</taxon>
        <taxon>Holophagae</taxon>
        <taxon>Holophagales</taxon>
        <taxon>Holophagaceae</taxon>
        <taxon>Geothrix</taxon>
    </lineage>
</organism>
<evidence type="ECO:0000256" key="1">
    <source>
        <dbReference type="ARBA" id="ARBA00004514"/>
    </source>
</evidence>
<dbReference type="SUPFAM" id="SSF101116">
    <property type="entry name" value="Flagellar export chaperone FliS"/>
    <property type="match status" value="1"/>
</dbReference>
<gene>
    <name evidence="6" type="ORF">IPP58_12770</name>
</gene>
<proteinExistence type="inferred from homology"/>
<dbReference type="InterPro" id="IPR036584">
    <property type="entry name" value="FliS_sf"/>
</dbReference>
<dbReference type="AlphaFoldDB" id="A0A9D7XIJ9"/>
<dbReference type="PANTHER" id="PTHR34773">
    <property type="entry name" value="FLAGELLAR SECRETION CHAPERONE FLIS"/>
    <property type="match status" value="1"/>
</dbReference>
<dbReference type="Pfam" id="PF02561">
    <property type="entry name" value="FliS"/>
    <property type="match status" value="1"/>
</dbReference>
<keyword evidence="4" id="KW-1005">Bacterial flagellum biogenesis</keyword>
<comment type="subcellular location">
    <subcellularLocation>
        <location evidence="1">Cytoplasm</location>
        <location evidence="1">Cytosol</location>
    </subcellularLocation>
</comment>
<evidence type="ECO:0000313" key="7">
    <source>
        <dbReference type="Proteomes" id="UP000886657"/>
    </source>
</evidence>
<dbReference type="Gene3D" id="1.20.120.340">
    <property type="entry name" value="Flagellar protein FliS"/>
    <property type="match status" value="1"/>
</dbReference>
<evidence type="ECO:0000256" key="2">
    <source>
        <dbReference type="ARBA" id="ARBA00008787"/>
    </source>
</evidence>
<comment type="caution">
    <text evidence="6">The sequence shown here is derived from an EMBL/GenBank/DDBJ whole genome shotgun (WGS) entry which is preliminary data.</text>
</comment>
<accession>A0A9D7XIJ9</accession>
<protein>
    <submittedName>
        <fullName evidence="6">Flagellar protein FliS</fullName>
    </submittedName>
</protein>
<sequence length="141" mass="15579">MNAYARTAETYLTQRILNASPEQQAALIMEAGQLHLGRAIQALTKNDPVAAANSFLRVTEVLREATIRLNLEEGNELAQSLNKLYDFWAQELLAGSASKNIARLEAVAQGMGEIRQAWEQFHEKKNAPAQPSSFNLGNQIV</sequence>
<comment type="similarity">
    <text evidence="2">Belongs to the FliS family.</text>
</comment>
<dbReference type="PANTHER" id="PTHR34773:SF1">
    <property type="entry name" value="FLAGELLAR SECRETION CHAPERONE FLIS"/>
    <property type="match status" value="1"/>
</dbReference>
<keyword evidence="6" id="KW-0282">Flagellum</keyword>
<evidence type="ECO:0000256" key="5">
    <source>
        <dbReference type="ARBA" id="ARBA00023186"/>
    </source>
</evidence>